<evidence type="ECO:0000256" key="6">
    <source>
        <dbReference type="ARBA" id="ARBA00023163"/>
    </source>
</evidence>
<evidence type="ECO:0000256" key="4">
    <source>
        <dbReference type="ARBA" id="ARBA00023125"/>
    </source>
</evidence>
<keyword evidence="5 8" id="KW-0371">Homeobox</keyword>
<dbReference type="Gene3D" id="1.10.10.60">
    <property type="entry name" value="Homeodomain-like"/>
    <property type="match status" value="1"/>
</dbReference>
<proteinExistence type="inferred from homology"/>
<evidence type="ECO:0000259" key="10">
    <source>
        <dbReference type="PROSITE" id="PS50071"/>
    </source>
</evidence>
<keyword evidence="6" id="KW-0804">Transcription</keyword>
<evidence type="ECO:0000256" key="2">
    <source>
        <dbReference type="ARBA" id="ARBA00006454"/>
    </source>
</evidence>
<dbReference type="PROSITE" id="PS50071">
    <property type="entry name" value="HOMEOBOX_2"/>
    <property type="match status" value="1"/>
</dbReference>
<dbReference type="InterPro" id="IPR050224">
    <property type="entry name" value="TALE_homeobox"/>
</dbReference>
<comment type="similarity">
    <text evidence="2">Belongs to the TALE/BELL homeobox family.</text>
</comment>
<feature type="region of interest" description="Disordered" evidence="9">
    <location>
        <begin position="254"/>
        <end position="296"/>
    </location>
</feature>
<comment type="caution">
    <text evidence="11">The sequence shown here is derived from an EMBL/GenBank/DDBJ whole genome shotgun (WGS) entry which is preliminary data.</text>
</comment>
<dbReference type="InterPro" id="IPR001356">
    <property type="entry name" value="HD"/>
</dbReference>
<dbReference type="Pfam" id="PF05920">
    <property type="entry name" value="Homeobox_KN"/>
    <property type="match status" value="1"/>
</dbReference>
<reference evidence="11" key="1">
    <citation type="submission" date="2020-06" db="EMBL/GenBank/DDBJ databases">
        <authorList>
            <person name="Li T."/>
            <person name="Hu X."/>
            <person name="Zhang T."/>
            <person name="Song X."/>
            <person name="Zhang H."/>
            <person name="Dai N."/>
            <person name="Sheng W."/>
            <person name="Hou X."/>
            <person name="Wei L."/>
        </authorList>
    </citation>
    <scope>NUCLEOTIDE SEQUENCE</scope>
    <source>
        <strain evidence="11">KEN1</strain>
        <tissue evidence="11">Leaf</tissue>
    </source>
</reference>
<keyword evidence="7 8" id="KW-0539">Nucleus</keyword>
<feature type="DNA-binding region" description="Homeobox" evidence="8">
    <location>
        <begin position="407"/>
        <end position="469"/>
    </location>
</feature>
<organism evidence="11">
    <name type="scientific">Sesamum latifolium</name>
    <dbReference type="NCBI Taxonomy" id="2727402"/>
    <lineage>
        <taxon>Eukaryota</taxon>
        <taxon>Viridiplantae</taxon>
        <taxon>Streptophyta</taxon>
        <taxon>Embryophyta</taxon>
        <taxon>Tracheophyta</taxon>
        <taxon>Spermatophyta</taxon>
        <taxon>Magnoliopsida</taxon>
        <taxon>eudicotyledons</taxon>
        <taxon>Gunneridae</taxon>
        <taxon>Pentapetalae</taxon>
        <taxon>asterids</taxon>
        <taxon>lamiids</taxon>
        <taxon>Lamiales</taxon>
        <taxon>Pedaliaceae</taxon>
        <taxon>Sesamum</taxon>
    </lineage>
</organism>
<feature type="compositionally biased region" description="Polar residues" evidence="9">
    <location>
        <begin position="257"/>
        <end position="268"/>
    </location>
</feature>
<dbReference type="SMART" id="SM00574">
    <property type="entry name" value="POX"/>
    <property type="match status" value="1"/>
</dbReference>
<reference evidence="11" key="2">
    <citation type="journal article" date="2024" name="Plant">
        <title>Genomic evolution and insights into agronomic trait innovations of Sesamum species.</title>
        <authorList>
            <person name="Miao H."/>
            <person name="Wang L."/>
            <person name="Qu L."/>
            <person name="Liu H."/>
            <person name="Sun Y."/>
            <person name="Le M."/>
            <person name="Wang Q."/>
            <person name="Wei S."/>
            <person name="Zheng Y."/>
            <person name="Lin W."/>
            <person name="Duan Y."/>
            <person name="Cao H."/>
            <person name="Xiong S."/>
            <person name="Wang X."/>
            <person name="Wei L."/>
            <person name="Li C."/>
            <person name="Ma Q."/>
            <person name="Ju M."/>
            <person name="Zhao R."/>
            <person name="Li G."/>
            <person name="Mu C."/>
            <person name="Tian Q."/>
            <person name="Mei H."/>
            <person name="Zhang T."/>
            <person name="Gao T."/>
            <person name="Zhang H."/>
        </authorList>
    </citation>
    <scope>NUCLEOTIDE SEQUENCE</scope>
    <source>
        <strain evidence="11">KEN1</strain>
    </source>
</reference>
<dbReference type="SMART" id="SM00389">
    <property type="entry name" value="HOX"/>
    <property type="match status" value="1"/>
</dbReference>
<sequence>MASFYPSEGDMLPTSYMLNQKLPSYPSSEIANNKVYVSQPSASLSYANLLSGSSLSTHDLVEAESVGSRDEMVFIPPNSVPTGMQQIDRQLNFTPRYSDGNTVIADTHIFSKESVNVNSSEPIPQYHGLSLSLGSQEPSLVQLHSDLNQYTSSSLCSLLSSDMQSELQLSENNDLKSVQYLSFDLAGKTQETVKYGAINNFANLISSKETSFISSPHQAPEFTGTFCNSKYLKAAQDLLIELVSVHRAPKLSEKFRNTNGQDSSTGTDLKQDGVSAELQESSNNASRDLSPSERHELQNKLTKLLSMLDEVDRRYKQYCHQMQVVVSSFDMVAGRGAAVPYTALALRTISRQFRCLRDGIKKQIQATQKSLGEQDVNSQGVLSRLRYVDQQLRQQKALQQFGVMRQPWRPQRGLPETAVSILRAWLFEHFLHPYPKDSEKIVLARQTGLTRSQVANWFINARVRLWKPMIEEMYKEEFGDAETEPRSSPEHAMTAQETSAFDDREEEFQGNLFTAAANGNQPMQSNESRPDFISSAHLAYENGPFQGNEVNFRLTHMPNEQIVGLAGNSIFSDNNASTNKTGDENVIDGNMGNQVSLALGLQHSEKDSKPTADGIQAKGNDATSSSSMVLDKMDYYYVDPVNNQNRFGNSHLLSDFVA</sequence>
<evidence type="ECO:0000313" key="11">
    <source>
        <dbReference type="EMBL" id="KAL0438502.1"/>
    </source>
</evidence>
<protein>
    <submittedName>
        <fullName evidence="11">BEL1-like homeodomain protein 7</fullName>
    </submittedName>
</protein>
<feature type="domain" description="Homeobox" evidence="10">
    <location>
        <begin position="405"/>
        <end position="468"/>
    </location>
</feature>
<evidence type="ECO:0000256" key="8">
    <source>
        <dbReference type="PROSITE-ProRule" id="PRU00108"/>
    </source>
</evidence>
<dbReference type="GO" id="GO:0005634">
    <property type="term" value="C:nucleus"/>
    <property type="evidence" value="ECO:0007669"/>
    <property type="project" value="UniProtKB-SubCell"/>
</dbReference>
<evidence type="ECO:0000256" key="7">
    <source>
        <dbReference type="ARBA" id="ARBA00023242"/>
    </source>
</evidence>
<dbReference type="AlphaFoldDB" id="A0AAW2WA74"/>
<dbReference type="InterPro" id="IPR006563">
    <property type="entry name" value="POX_dom"/>
</dbReference>
<evidence type="ECO:0000256" key="9">
    <source>
        <dbReference type="SAM" id="MobiDB-lite"/>
    </source>
</evidence>
<comment type="subcellular location">
    <subcellularLocation>
        <location evidence="1 8">Nucleus</location>
    </subcellularLocation>
</comment>
<feature type="region of interest" description="Disordered" evidence="9">
    <location>
        <begin position="603"/>
        <end position="623"/>
    </location>
</feature>
<keyword evidence="4 8" id="KW-0238">DNA-binding</keyword>
<dbReference type="GO" id="GO:0003677">
    <property type="term" value="F:DNA binding"/>
    <property type="evidence" value="ECO:0007669"/>
    <property type="project" value="UniProtKB-UniRule"/>
</dbReference>
<dbReference type="CDD" id="cd00086">
    <property type="entry name" value="homeodomain"/>
    <property type="match status" value="1"/>
</dbReference>
<dbReference type="PANTHER" id="PTHR11850">
    <property type="entry name" value="HOMEOBOX PROTEIN TRANSCRIPTION FACTORS"/>
    <property type="match status" value="1"/>
</dbReference>
<evidence type="ECO:0000256" key="1">
    <source>
        <dbReference type="ARBA" id="ARBA00004123"/>
    </source>
</evidence>
<dbReference type="EMBL" id="JACGWN010000008">
    <property type="protein sequence ID" value="KAL0438502.1"/>
    <property type="molecule type" value="Genomic_DNA"/>
</dbReference>
<accession>A0AAW2WA74</accession>
<dbReference type="InterPro" id="IPR009057">
    <property type="entry name" value="Homeodomain-like_sf"/>
</dbReference>
<dbReference type="GO" id="GO:0006355">
    <property type="term" value="P:regulation of DNA-templated transcription"/>
    <property type="evidence" value="ECO:0007669"/>
    <property type="project" value="InterPro"/>
</dbReference>
<evidence type="ECO:0000256" key="5">
    <source>
        <dbReference type="ARBA" id="ARBA00023155"/>
    </source>
</evidence>
<keyword evidence="3" id="KW-0805">Transcription regulation</keyword>
<feature type="compositionally biased region" description="Polar residues" evidence="9">
    <location>
        <begin position="278"/>
        <end position="289"/>
    </location>
</feature>
<dbReference type="InterPro" id="IPR008422">
    <property type="entry name" value="KN_HD"/>
</dbReference>
<name>A0AAW2WA74_9LAMI</name>
<dbReference type="Pfam" id="PF07526">
    <property type="entry name" value="POX"/>
    <property type="match status" value="1"/>
</dbReference>
<gene>
    <name evidence="11" type="ORF">Slati_2333200</name>
</gene>
<dbReference type="SUPFAM" id="SSF46689">
    <property type="entry name" value="Homeodomain-like"/>
    <property type="match status" value="1"/>
</dbReference>
<evidence type="ECO:0000256" key="3">
    <source>
        <dbReference type="ARBA" id="ARBA00023015"/>
    </source>
</evidence>